<gene>
    <name evidence="1" type="ORF">EVAR_31007_1</name>
</gene>
<protein>
    <submittedName>
        <fullName evidence="1">Uncharacterized protein</fullName>
    </submittedName>
</protein>
<accession>A0A4C1VEH6</accession>
<evidence type="ECO:0000313" key="1">
    <source>
        <dbReference type="EMBL" id="GBP37009.1"/>
    </source>
</evidence>
<name>A0A4C1VEH6_EUMVA</name>
<reference evidence="1 2" key="1">
    <citation type="journal article" date="2019" name="Commun. Biol.">
        <title>The bagworm genome reveals a unique fibroin gene that provides high tensile strength.</title>
        <authorList>
            <person name="Kono N."/>
            <person name="Nakamura H."/>
            <person name="Ohtoshi R."/>
            <person name="Tomita M."/>
            <person name="Numata K."/>
            <person name="Arakawa K."/>
        </authorList>
    </citation>
    <scope>NUCLEOTIDE SEQUENCE [LARGE SCALE GENOMIC DNA]</scope>
</reference>
<comment type="caution">
    <text evidence="1">The sequence shown here is derived from an EMBL/GenBank/DDBJ whole genome shotgun (WGS) entry which is preliminary data.</text>
</comment>
<proteinExistence type="predicted"/>
<dbReference type="AlphaFoldDB" id="A0A4C1VEH6"/>
<organism evidence="1 2">
    <name type="scientific">Eumeta variegata</name>
    <name type="common">Bagworm moth</name>
    <name type="synonym">Eumeta japonica</name>
    <dbReference type="NCBI Taxonomy" id="151549"/>
    <lineage>
        <taxon>Eukaryota</taxon>
        <taxon>Metazoa</taxon>
        <taxon>Ecdysozoa</taxon>
        <taxon>Arthropoda</taxon>
        <taxon>Hexapoda</taxon>
        <taxon>Insecta</taxon>
        <taxon>Pterygota</taxon>
        <taxon>Neoptera</taxon>
        <taxon>Endopterygota</taxon>
        <taxon>Lepidoptera</taxon>
        <taxon>Glossata</taxon>
        <taxon>Ditrysia</taxon>
        <taxon>Tineoidea</taxon>
        <taxon>Psychidae</taxon>
        <taxon>Oiketicinae</taxon>
        <taxon>Eumeta</taxon>
    </lineage>
</organism>
<evidence type="ECO:0000313" key="2">
    <source>
        <dbReference type="Proteomes" id="UP000299102"/>
    </source>
</evidence>
<dbReference type="Proteomes" id="UP000299102">
    <property type="component" value="Unassembled WGS sequence"/>
</dbReference>
<dbReference type="EMBL" id="BGZK01000327">
    <property type="protein sequence ID" value="GBP37009.1"/>
    <property type="molecule type" value="Genomic_DNA"/>
</dbReference>
<sequence>MKNLCSRWIPHNLRGYKNGPCYLMQCRNYQIQGRGVKFDVEHSNSVHETQQGNFHVKKIVSRWVPHNVAQAGKEVRVEWYVLSLHYAVRQHVVFHRENGNITKINQTNTVSRNTITHISPSGVRRNRSQLKPTIKETTRSVWEIADGAPHPLSVGSFSSGRSPD</sequence>
<keyword evidence="2" id="KW-1185">Reference proteome</keyword>